<organism evidence="2 3">
    <name type="scientific">Brassica napus</name>
    <name type="common">Rape</name>
    <dbReference type="NCBI Taxonomy" id="3708"/>
    <lineage>
        <taxon>Eukaryota</taxon>
        <taxon>Viridiplantae</taxon>
        <taxon>Streptophyta</taxon>
        <taxon>Embryophyta</taxon>
        <taxon>Tracheophyta</taxon>
        <taxon>Spermatophyta</taxon>
        <taxon>Magnoliopsida</taxon>
        <taxon>eudicotyledons</taxon>
        <taxon>Gunneridae</taxon>
        <taxon>Pentapetalae</taxon>
        <taxon>rosids</taxon>
        <taxon>malvids</taxon>
        <taxon>Brassicales</taxon>
        <taxon>Brassicaceae</taxon>
        <taxon>Brassiceae</taxon>
        <taxon>Brassica</taxon>
    </lineage>
</organism>
<feature type="non-terminal residue" evidence="2">
    <location>
        <position position="1"/>
    </location>
</feature>
<proteinExistence type="predicted"/>
<protein>
    <submittedName>
        <fullName evidence="2">Uncharacterized protein</fullName>
    </submittedName>
</protein>
<name>A0ABQ7Z367_BRANA</name>
<evidence type="ECO:0000256" key="1">
    <source>
        <dbReference type="SAM" id="MobiDB-lite"/>
    </source>
</evidence>
<evidence type="ECO:0000313" key="2">
    <source>
        <dbReference type="EMBL" id="KAH0874570.1"/>
    </source>
</evidence>
<accession>A0ABQ7Z367</accession>
<dbReference type="EMBL" id="JAGKQM010000016">
    <property type="protein sequence ID" value="KAH0874570.1"/>
    <property type="molecule type" value="Genomic_DNA"/>
</dbReference>
<gene>
    <name evidence="2" type="ORF">HID58_071932</name>
</gene>
<feature type="region of interest" description="Disordered" evidence="1">
    <location>
        <begin position="1"/>
        <end position="32"/>
    </location>
</feature>
<comment type="caution">
    <text evidence="2">The sequence shown here is derived from an EMBL/GenBank/DDBJ whole genome shotgun (WGS) entry which is preliminary data.</text>
</comment>
<reference evidence="2 3" key="1">
    <citation type="submission" date="2021-05" db="EMBL/GenBank/DDBJ databases">
        <title>Genome Assembly of Synthetic Allotetraploid Brassica napus Reveals Homoeologous Exchanges between Subgenomes.</title>
        <authorList>
            <person name="Davis J.T."/>
        </authorList>
    </citation>
    <scope>NUCLEOTIDE SEQUENCE [LARGE SCALE GENOMIC DNA]</scope>
    <source>
        <strain evidence="3">cv. Da-Ae</strain>
        <tissue evidence="2">Seedling</tissue>
    </source>
</reference>
<keyword evidence="3" id="KW-1185">Reference proteome</keyword>
<dbReference type="Proteomes" id="UP000824890">
    <property type="component" value="Unassembled WGS sequence"/>
</dbReference>
<sequence>LPRTPLPSAAEFEPNGTQNNNPSPLKDNDGEIHSRHQPMFSIRVSICFSFRVWIGEFAIRVRFVTVFMYLDLSQRSLSDNDYNKMVVVVYGEKTNISVWSA</sequence>
<evidence type="ECO:0000313" key="3">
    <source>
        <dbReference type="Proteomes" id="UP000824890"/>
    </source>
</evidence>